<dbReference type="PANTHER" id="PTHR46652">
    <property type="entry name" value="LEUCINE-RICH REPEAT AND IQ DOMAIN-CONTAINING PROTEIN 1-RELATED"/>
    <property type="match status" value="1"/>
</dbReference>
<keyword evidence="6" id="KW-1185">Reference proteome</keyword>
<name>A0A9W7G6Y0_9STRA</name>
<evidence type="ECO:0000256" key="4">
    <source>
        <dbReference type="SAM" id="MobiDB-lite"/>
    </source>
</evidence>
<comment type="caution">
    <text evidence="5">The sequence shown here is derived from an EMBL/GenBank/DDBJ whole genome shotgun (WGS) entry which is preliminary data.</text>
</comment>
<organism evidence="5 6">
    <name type="scientific">Triparma columacea</name>
    <dbReference type="NCBI Taxonomy" id="722753"/>
    <lineage>
        <taxon>Eukaryota</taxon>
        <taxon>Sar</taxon>
        <taxon>Stramenopiles</taxon>
        <taxon>Ochrophyta</taxon>
        <taxon>Bolidophyceae</taxon>
        <taxon>Parmales</taxon>
        <taxon>Triparmaceae</taxon>
        <taxon>Triparma</taxon>
    </lineage>
</organism>
<feature type="region of interest" description="Disordered" evidence="4">
    <location>
        <begin position="244"/>
        <end position="263"/>
    </location>
</feature>
<feature type="compositionally biased region" description="Low complexity" evidence="4">
    <location>
        <begin position="471"/>
        <end position="504"/>
    </location>
</feature>
<keyword evidence="2" id="KW-0677">Repeat</keyword>
<feature type="compositionally biased region" description="Acidic residues" evidence="4">
    <location>
        <begin position="244"/>
        <end position="262"/>
    </location>
</feature>
<dbReference type="PROSITE" id="PS51450">
    <property type="entry name" value="LRR"/>
    <property type="match status" value="2"/>
</dbReference>
<dbReference type="EMBL" id="BRYA01000082">
    <property type="protein sequence ID" value="GMI38190.1"/>
    <property type="molecule type" value="Genomic_DNA"/>
</dbReference>
<dbReference type="AlphaFoldDB" id="A0A9W7G6Y0"/>
<evidence type="ECO:0000256" key="3">
    <source>
        <dbReference type="SAM" id="Coils"/>
    </source>
</evidence>
<proteinExistence type="predicted"/>
<evidence type="ECO:0000256" key="2">
    <source>
        <dbReference type="ARBA" id="ARBA00022737"/>
    </source>
</evidence>
<accession>A0A9W7G6Y0</accession>
<feature type="coiled-coil region" evidence="3">
    <location>
        <begin position="389"/>
        <end position="433"/>
    </location>
</feature>
<dbReference type="InterPro" id="IPR050836">
    <property type="entry name" value="SDS22/Internalin_LRR"/>
</dbReference>
<dbReference type="Pfam" id="PF12799">
    <property type="entry name" value="LRR_4"/>
    <property type="match status" value="1"/>
</dbReference>
<keyword evidence="1" id="KW-0433">Leucine-rich repeat</keyword>
<reference evidence="6" key="1">
    <citation type="journal article" date="2023" name="Commun. Biol.">
        <title>Genome analysis of Parmales, the sister group of diatoms, reveals the evolutionary specialization of diatoms from phago-mixotrophs to photoautotrophs.</title>
        <authorList>
            <person name="Ban H."/>
            <person name="Sato S."/>
            <person name="Yoshikawa S."/>
            <person name="Yamada K."/>
            <person name="Nakamura Y."/>
            <person name="Ichinomiya M."/>
            <person name="Sato N."/>
            <person name="Blanc-Mathieu R."/>
            <person name="Endo H."/>
            <person name="Kuwata A."/>
            <person name="Ogata H."/>
        </authorList>
    </citation>
    <scope>NUCLEOTIDE SEQUENCE [LARGE SCALE GENOMIC DNA]</scope>
</reference>
<sequence length="626" mass="68015">MEEITQTLVLECSSGEDDPAYIDTLTLRGMSLSSLSSSLSTSLPLLASLSLSHNNFHSLANFENLTGLRDLNLNFNKVTDVENLKGLKNLKSLYLSNNMLDDGSIRKMRNHTLRGSFSSLSTLCLYSNAIASLPLTMELVSSLPGLTDVALEGNECSSKEGYRQSVLRSGRGIKVLDGEEVMEIDIELASEGGKSNSKVPSLDFRRLKAEGNEGNKEIGKKTFEGFNSDPVLLTYRAADILEEEGEGEGEGQVDDSSEEEGLEEKKIAKLAEQVRSKKKGGLVGRLRGKSVRGGDDTAASTSQDVDDSIEDIDITNAAKMLNIHGVVEADVKERKREEKRGRRSKGLDMTDPWEIIRKLIVKCETLETANKMLVKHQNMGDGSVGGKELEELKEDLRRLQKENSNMYLMSEENKSLRNELNAIKLENEELRMSAARGGGGGGGVVGGGEGVGQAWGQQAEAAEPYPDVGIPTPRSSSRGSSRGSSRPSSSRPSTAGSTAGSSRGKLYDDMGLTRPGTAGERIEMGYLQKLREEAGLAVDNPNEEMEWDEDLDDVDAEILELIERNETGLAKIREDIISANKELSAHENKAAVGNARKSEPSVGGSTKGLSVRELLAKRKQQQEQQN</sequence>
<dbReference type="SUPFAM" id="SSF52075">
    <property type="entry name" value="Outer arm dynein light chain 1"/>
    <property type="match status" value="1"/>
</dbReference>
<dbReference type="Proteomes" id="UP001165065">
    <property type="component" value="Unassembled WGS sequence"/>
</dbReference>
<evidence type="ECO:0000313" key="6">
    <source>
        <dbReference type="Proteomes" id="UP001165065"/>
    </source>
</evidence>
<evidence type="ECO:0000313" key="5">
    <source>
        <dbReference type="EMBL" id="GMI38190.1"/>
    </source>
</evidence>
<evidence type="ECO:0000256" key="1">
    <source>
        <dbReference type="ARBA" id="ARBA00022614"/>
    </source>
</evidence>
<dbReference type="OrthoDB" id="1517790at2759"/>
<dbReference type="SMART" id="SM00365">
    <property type="entry name" value="LRR_SD22"/>
    <property type="match status" value="4"/>
</dbReference>
<gene>
    <name evidence="5" type="ORF">TrCOL_g7975</name>
</gene>
<keyword evidence="3" id="KW-0175">Coiled coil</keyword>
<dbReference type="PANTHER" id="PTHR46652:SF7">
    <property type="entry name" value="LEUCINE-RICH REPEAT AND IQ DOMAIN-CONTAINING PROTEIN 1"/>
    <property type="match status" value="1"/>
</dbReference>
<dbReference type="InterPro" id="IPR001611">
    <property type="entry name" value="Leu-rich_rpt"/>
</dbReference>
<feature type="region of interest" description="Disordered" evidence="4">
    <location>
        <begin position="586"/>
        <end position="626"/>
    </location>
</feature>
<feature type="region of interest" description="Disordered" evidence="4">
    <location>
        <begin position="281"/>
        <end position="304"/>
    </location>
</feature>
<protein>
    <submittedName>
        <fullName evidence="5">Uncharacterized protein</fullName>
    </submittedName>
</protein>
<feature type="compositionally biased region" description="Basic residues" evidence="4">
    <location>
        <begin position="281"/>
        <end position="290"/>
    </location>
</feature>
<dbReference type="Gene3D" id="3.80.10.10">
    <property type="entry name" value="Ribonuclease Inhibitor"/>
    <property type="match status" value="2"/>
</dbReference>
<dbReference type="InterPro" id="IPR025875">
    <property type="entry name" value="Leu-rich_rpt_4"/>
</dbReference>
<feature type="region of interest" description="Disordered" evidence="4">
    <location>
        <begin position="459"/>
        <end position="519"/>
    </location>
</feature>
<dbReference type="InterPro" id="IPR032675">
    <property type="entry name" value="LRR_dom_sf"/>
</dbReference>